<reference evidence="2 3" key="1">
    <citation type="submission" date="2019-04" db="EMBL/GenBank/DDBJ databases">
        <authorList>
            <person name="Jiang L."/>
        </authorList>
    </citation>
    <scope>NUCLEOTIDE SEQUENCE [LARGE SCALE GENOMIC DNA]</scope>
    <source>
        <strain evidence="2 3">YIM 131853</strain>
    </source>
</reference>
<name>A0A4S4FQY4_9MICO</name>
<evidence type="ECO:0000313" key="3">
    <source>
        <dbReference type="Proteomes" id="UP000309133"/>
    </source>
</evidence>
<dbReference type="Proteomes" id="UP000309133">
    <property type="component" value="Unassembled WGS sequence"/>
</dbReference>
<dbReference type="Pfam" id="PF24030">
    <property type="entry name" value="DUF7341"/>
    <property type="match status" value="1"/>
</dbReference>
<dbReference type="EMBL" id="SSSM01000001">
    <property type="protein sequence ID" value="THG32999.1"/>
    <property type="molecule type" value="Genomic_DNA"/>
</dbReference>
<accession>A0A4S4FQY4</accession>
<comment type="caution">
    <text evidence="2">The sequence shown here is derived from an EMBL/GenBank/DDBJ whole genome shotgun (WGS) entry which is preliminary data.</text>
</comment>
<organism evidence="2 3">
    <name type="scientific">Naasia lichenicola</name>
    <dbReference type="NCBI Taxonomy" id="2565933"/>
    <lineage>
        <taxon>Bacteria</taxon>
        <taxon>Bacillati</taxon>
        <taxon>Actinomycetota</taxon>
        <taxon>Actinomycetes</taxon>
        <taxon>Micrococcales</taxon>
        <taxon>Microbacteriaceae</taxon>
        <taxon>Naasia</taxon>
    </lineage>
</organism>
<evidence type="ECO:0000313" key="2">
    <source>
        <dbReference type="EMBL" id="THG32999.1"/>
    </source>
</evidence>
<feature type="domain" description="DUF7341" evidence="1">
    <location>
        <begin position="13"/>
        <end position="147"/>
    </location>
</feature>
<gene>
    <name evidence="2" type="ORF">E6C64_01140</name>
</gene>
<dbReference type="InterPro" id="IPR055765">
    <property type="entry name" value="DUF7341"/>
</dbReference>
<protein>
    <recommendedName>
        <fullName evidence="1">DUF7341 domain-containing protein</fullName>
    </recommendedName>
</protein>
<sequence>MFENDWGAMSEHGDLLEAVDRLTKPLHRKQLQTVMDPDGRVVGTKLITLSAAPLLEQLAEAIQSSIGGSSAGATLASERSLLDTDALQRFSIIDSQVRDWCRDLGLVPTRDPAANLRAWYVTCLTRRMTFEVEAFHLRTLSQWATLIDSKLDPVRERELDDRCPECEATTWWRDGSKYRHPLVVRYRPDGADMIQAARASCRACETSWGVRAPAWEIEQRKQHAA</sequence>
<evidence type="ECO:0000259" key="1">
    <source>
        <dbReference type="Pfam" id="PF24030"/>
    </source>
</evidence>
<dbReference type="OrthoDB" id="5023842at2"/>
<proteinExistence type="predicted"/>
<keyword evidence="3" id="KW-1185">Reference proteome</keyword>
<dbReference type="AlphaFoldDB" id="A0A4S4FQY4"/>
<dbReference type="RefSeq" id="WP_136425780.1">
    <property type="nucleotide sequence ID" value="NZ_SSSM01000001.1"/>
</dbReference>